<comment type="caution">
    <text evidence="2">The sequence shown here is derived from an EMBL/GenBank/DDBJ whole genome shotgun (WGS) entry which is preliminary data.</text>
</comment>
<organism evidence="2 3">
    <name type="scientific">Plakobranchus ocellatus</name>
    <dbReference type="NCBI Taxonomy" id="259542"/>
    <lineage>
        <taxon>Eukaryota</taxon>
        <taxon>Metazoa</taxon>
        <taxon>Spiralia</taxon>
        <taxon>Lophotrochozoa</taxon>
        <taxon>Mollusca</taxon>
        <taxon>Gastropoda</taxon>
        <taxon>Heterobranchia</taxon>
        <taxon>Euthyneura</taxon>
        <taxon>Panpulmonata</taxon>
        <taxon>Sacoglossa</taxon>
        <taxon>Placobranchoidea</taxon>
        <taxon>Plakobranchidae</taxon>
        <taxon>Plakobranchus</taxon>
    </lineage>
</organism>
<evidence type="ECO:0000256" key="1">
    <source>
        <dbReference type="SAM" id="Coils"/>
    </source>
</evidence>
<protein>
    <submittedName>
        <fullName evidence="2">Uncharacterized protein</fullName>
    </submittedName>
</protein>
<feature type="coiled-coil region" evidence="1">
    <location>
        <begin position="97"/>
        <end position="124"/>
    </location>
</feature>
<proteinExistence type="predicted"/>
<evidence type="ECO:0000313" key="2">
    <source>
        <dbReference type="EMBL" id="GFO33408.1"/>
    </source>
</evidence>
<name>A0AAV4CNG5_9GAST</name>
<evidence type="ECO:0000313" key="3">
    <source>
        <dbReference type="Proteomes" id="UP000735302"/>
    </source>
</evidence>
<dbReference type="Proteomes" id="UP000735302">
    <property type="component" value="Unassembled WGS sequence"/>
</dbReference>
<gene>
    <name evidence="2" type="ORF">PoB_005991300</name>
</gene>
<keyword evidence="1" id="KW-0175">Coiled coil</keyword>
<dbReference type="AlphaFoldDB" id="A0AAV4CNG5"/>
<sequence length="125" mass="14473">MTSQHEGRYDITSTRLVEIFERDPKHMGRANVKKKKNLYRIMRKRKLILCNVVIRPRSSCSNVGGPSQINPHHYSRIINLSLLVLALAEAGHTGSPGGDVEEEEEEEELEIEEWEKEIMQEILEY</sequence>
<keyword evidence="3" id="KW-1185">Reference proteome</keyword>
<reference evidence="2 3" key="1">
    <citation type="journal article" date="2021" name="Elife">
        <title>Chloroplast acquisition without the gene transfer in kleptoplastic sea slugs, Plakobranchus ocellatus.</title>
        <authorList>
            <person name="Maeda T."/>
            <person name="Takahashi S."/>
            <person name="Yoshida T."/>
            <person name="Shimamura S."/>
            <person name="Takaki Y."/>
            <person name="Nagai Y."/>
            <person name="Toyoda A."/>
            <person name="Suzuki Y."/>
            <person name="Arimoto A."/>
            <person name="Ishii H."/>
            <person name="Satoh N."/>
            <person name="Nishiyama T."/>
            <person name="Hasebe M."/>
            <person name="Maruyama T."/>
            <person name="Minagawa J."/>
            <person name="Obokata J."/>
            <person name="Shigenobu S."/>
        </authorList>
    </citation>
    <scope>NUCLEOTIDE SEQUENCE [LARGE SCALE GENOMIC DNA]</scope>
</reference>
<accession>A0AAV4CNG5</accession>
<dbReference type="EMBL" id="BLXT01006771">
    <property type="protein sequence ID" value="GFO33408.1"/>
    <property type="molecule type" value="Genomic_DNA"/>
</dbReference>